<dbReference type="AlphaFoldDB" id="A0A8R7Q248"/>
<keyword evidence="1" id="KW-0732">Signal</keyword>
<accession>A0A8R7Q248</accession>
<proteinExistence type="predicted"/>
<evidence type="ECO:0000256" key="1">
    <source>
        <dbReference type="SAM" id="SignalP"/>
    </source>
</evidence>
<keyword evidence="3" id="KW-1185">Reference proteome</keyword>
<dbReference type="EnsemblPlants" id="TuG1812G0400000202.01.T01">
    <property type="protein sequence ID" value="TuG1812G0400000202.01.T01.cds348304"/>
    <property type="gene ID" value="TuG1812G0400000202.01"/>
</dbReference>
<name>A0A8R7Q248_TRIUA</name>
<feature type="signal peptide" evidence="1">
    <location>
        <begin position="1"/>
        <end position="26"/>
    </location>
</feature>
<evidence type="ECO:0000313" key="2">
    <source>
        <dbReference type="EnsemblPlants" id="TuG1812G0400000202.01.T01.cds348304"/>
    </source>
</evidence>
<dbReference type="SUPFAM" id="SSF49870">
    <property type="entry name" value="Osmotin, thaumatin-like protein"/>
    <property type="match status" value="1"/>
</dbReference>
<feature type="chain" id="PRO_5035900815" description="Thaumatin-like protein" evidence="1">
    <location>
        <begin position="27"/>
        <end position="155"/>
    </location>
</feature>
<reference evidence="2" key="3">
    <citation type="submission" date="2022-06" db="UniProtKB">
        <authorList>
            <consortium name="EnsemblPlants"/>
        </authorList>
    </citation>
    <scope>IDENTIFICATION</scope>
</reference>
<evidence type="ECO:0008006" key="4">
    <source>
        <dbReference type="Google" id="ProtNLM"/>
    </source>
</evidence>
<organism evidence="2 3">
    <name type="scientific">Triticum urartu</name>
    <name type="common">Red wild einkorn</name>
    <name type="synonym">Crithodium urartu</name>
    <dbReference type="NCBI Taxonomy" id="4572"/>
    <lineage>
        <taxon>Eukaryota</taxon>
        <taxon>Viridiplantae</taxon>
        <taxon>Streptophyta</taxon>
        <taxon>Embryophyta</taxon>
        <taxon>Tracheophyta</taxon>
        <taxon>Spermatophyta</taxon>
        <taxon>Magnoliopsida</taxon>
        <taxon>Liliopsida</taxon>
        <taxon>Poales</taxon>
        <taxon>Poaceae</taxon>
        <taxon>BOP clade</taxon>
        <taxon>Pooideae</taxon>
        <taxon>Triticodae</taxon>
        <taxon>Triticeae</taxon>
        <taxon>Triticinae</taxon>
        <taxon>Triticum</taxon>
    </lineage>
</organism>
<dbReference type="Proteomes" id="UP000015106">
    <property type="component" value="Chromosome 4"/>
</dbReference>
<reference evidence="3" key="1">
    <citation type="journal article" date="2013" name="Nature">
        <title>Draft genome of the wheat A-genome progenitor Triticum urartu.</title>
        <authorList>
            <person name="Ling H.Q."/>
            <person name="Zhao S."/>
            <person name="Liu D."/>
            <person name="Wang J."/>
            <person name="Sun H."/>
            <person name="Zhang C."/>
            <person name="Fan H."/>
            <person name="Li D."/>
            <person name="Dong L."/>
            <person name="Tao Y."/>
            <person name="Gao C."/>
            <person name="Wu H."/>
            <person name="Li Y."/>
            <person name="Cui Y."/>
            <person name="Guo X."/>
            <person name="Zheng S."/>
            <person name="Wang B."/>
            <person name="Yu K."/>
            <person name="Liang Q."/>
            <person name="Yang W."/>
            <person name="Lou X."/>
            <person name="Chen J."/>
            <person name="Feng M."/>
            <person name="Jian J."/>
            <person name="Zhang X."/>
            <person name="Luo G."/>
            <person name="Jiang Y."/>
            <person name="Liu J."/>
            <person name="Wang Z."/>
            <person name="Sha Y."/>
            <person name="Zhang B."/>
            <person name="Wu H."/>
            <person name="Tang D."/>
            <person name="Shen Q."/>
            <person name="Xue P."/>
            <person name="Zou S."/>
            <person name="Wang X."/>
            <person name="Liu X."/>
            <person name="Wang F."/>
            <person name="Yang Y."/>
            <person name="An X."/>
            <person name="Dong Z."/>
            <person name="Zhang K."/>
            <person name="Zhang X."/>
            <person name="Luo M.C."/>
            <person name="Dvorak J."/>
            <person name="Tong Y."/>
            <person name="Wang J."/>
            <person name="Yang H."/>
            <person name="Li Z."/>
            <person name="Wang D."/>
            <person name="Zhang A."/>
            <person name="Wang J."/>
        </authorList>
    </citation>
    <scope>NUCLEOTIDE SEQUENCE</scope>
    <source>
        <strain evidence="3">cv. G1812</strain>
    </source>
</reference>
<dbReference type="InterPro" id="IPR037176">
    <property type="entry name" value="Osmotin/thaumatin-like_sf"/>
</dbReference>
<sequence length="155" mass="17066">MASLAAASRVVLHTLPLFLLVAGTHAATFTITNKCQFTVWAAAVPSGGGKQLDPGAQPWSIEVPRGHDRRARVGAHGVQLRRERQRAVPDGGLRRRAAVHGVRAGTQHAGRVWAERLQQPRLLRHLPRRRLQCAHGLPAGGRHRRVRQGRVAVRR</sequence>
<protein>
    <recommendedName>
        <fullName evidence="4">Thaumatin-like protein</fullName>
    </recommendedName>
</protein>
<dbReference type="Gramene" id="TuG1812G0400000202.01.T01">
    <property type="protein sequence ID" value="TuG1812G0400000202.01.T01.cds348304"/>
    <property type="gene ID" value="TuG1812G0400000202.01"/>
</dbReference>
<reference evidence="2" key="2">
    <citation type="submission" date="2018-03" db="EMBL/GenBank/DDBJ databases">
        <title>The Triticum urartu genome reveals the dynamic nature of wheat genome evolution.</title>
        <authorList>
            <person name="Ling H."/>
            <person name="Ma B."/>
            <person name="Shi X."/>
            <person name="Liu H."/>
            <person name="Dong L."/>
            <person name="Sun H."/>
            <person name="Cao Y."/>
            <person name="Gao Q."/>
            <person name="Zheng S."/>
            <person name="Li Y."/>
            <person name="Yu Y."/>
            <person name="Du H."/>
            <person name="Qi M."/>
            <person name="Li Y."/>
            <person name="Yu H."/>
            <person name="Cui Y."/>
            <person name="Wang N."/>
            <person name="Chen C."/>
            <person name="Wu H."/>
            <person name="Zhao Y."/>
            <person name="Zhang J."/>
            <person name="Li Y."/>
            <person name="Zhou W."/>
            <person name="Zhang B."/>
            <person name="Hu W."/>
            <person name="Eijk M."/>
            <person name="Tang J."/>
            <person name="Witsenboer H."/>
            <person name="Zhao S."/>
            <person name="Li Z."/>
            <person name="Zhang A."/>
            <person name="Wang D."/>
            <person name="Liang C."/>
        </authorList>
    </citation>
    <scope>NUCLEOTIDE SEQUENCE [LARGE SCALE GENOMIC DNA]</scope>
    <source>
        <strain evidence="2">cv. G1812</strain>
    </source>
</reference>
<dbReference type="Gene3D" id="2.60.110.10">
    <property type="entry name" value="Thaumatin"/>
    <property type="match status" value="1"/>
</dbReference>
<evidence type="ECO:0000313" key="3">
    <source>
        <dbReference type="Proteomes" id="UP000015106"/>
    </source>
</evidence>